<keyword evidence="3" id="KW-0472">Membrane</keyword>
<feature type="transmembrane region" description="Helical" evidence="3">
    <location>
        <begin position="107"/>
        <end position="129"/>
    </location>
</feature>
<feature type="compositionally biased region" description="Basic and acidic residues" evidence="2">
    <location>
        <begin position="11"/>
        <end position="38"/>
    </location>
</feature>
<dbReference type="GO" id="GO:0051301">
    <property type="term" value="P:cell division"/>
    <property type="evidence" value="ECO:0007669"/>
    <property type="project" value="UniProtKB-KW"/>
</dbReference>
<feature type="coiled-coil region" evidence="1">
    <location>
        <begin position="128"/>
        <end position="158"/>
    </location>
</feature>
<reference evidence="4" key="1">
    <citation type="submission" date="2020-11" db="EMBL/GenBank/DDBJ databases">
        <title>Sequencing the genomes of 1000 actinobacteria strains.</title>
        <authorList>
            <person name="Klenk H.-P."/>
        </authorList>
    </citation>
    <scope>NUCLEOTIDE SEQUENCE</scope>
    <source>
        <strain evidence="4">DSM 26152</strain>
    </source>
</reference>
<keyword evidence="4" id="KW-0132">Cell division</keyword>
<evidence type="ECO:0000256" key="3">
    <source>
        <dbReference type="SAM" id="Phobius"/>
    </source>
</evidence>
<evidence type="ECO:0000313" key="5">
    <source>
        <dbReference type="Proteomes" id="UP000625033"/>
    </source>
</evidence>
<keyword evidence="1" id="KW-0175">Coiled coil</keyword>
<dbReference type="Pfam" id="PF04977">
    <property type="entry name" value="DivIC"/>
    <property type="match status" value="1"/>
</dbReference>
<accession>A0A931GEE3</accession>
<protein>
    <submittedName>
        <fullName evidence="4">Cell division protein FtsB</fullName>
    </submittedName>
</protein>
<name>A0A931GEE3_9MICC</name>
<keyword evidence="3" id="KW-0812">Transmembrane</keyword>
<dbReference type="RefSeq" id="WP_331271430.1">
    <property type="nucleotide sequence ID" value="NZ_JADOTZ010000001.1"/>
</dbReference>
<keyword evidence="3" id="KW-1133">Transmembrane helix</keyword>
<keyword evidence="5" id="KW-1185">Reference proteome</keyword>
<sequence length="225" mass="25065">MPSRRPNMPRANREAQRAAERAAEERAEAERAESERVQAQRVAAERAAAASRASAAKAKPPKSHVRLRERAALSGGIRADGPRAARTSPTHQDDARPVPARSFSGRLVALAVVLAAVTIMLLPSVGVYMDQREELGELRASISELEQEQDDLQNLITRWEDPAYIRQQARERINLVMPGERQYMVIGEPEVEEELQQQNASSEDVRTDLPWVDALWDSVKRAATD</sequence>
<dbReference type="EMBL" id="JADOTZ010000001">
    <property type="protein sequence ID" value="MBG6084005.1"/>
    <property type="molecule type" value="Genomic_DNA"/>
</dbReference>
<keyword evidence="4" id="KW-0131">Cell cycle</keyword>
<comment type="caution">
    <text evidence="4">The sequence shown here is derived from an EMBL/GenBank/DDBJ whole genome shotgun (WGS) entry which is preliminary data.</text>
</comment>
<evidence type="ECO:0000313" key="4">
    <source>
        <dbReference type="EMBL" id="MBG6084005.1"/>
    </source>
</evidence>
<dbReference type="Proteomes" id="UP000625033">
    <property type="component" value="Unassembled WGS sequence"/>
</dbReference>
<feature type="compositionally biased region" description="Low complexity" evidence="2">
    <location>
        <begin position="39"/>
        <end position="58"/>
    </location>
</feature>
<gene>
    <name evidence="4" type="ORF">IW252_000772</name>
</gene>
<evidence type="ECO:0000256" key="2">
    <source>
        <dbReference type="SAM" id="MobiDB-lite"/>
    </source>
</evidence>
<proteinExistence type="predicted"/>
<dbReference type="AlphaFoldDB" id="A0A931GEE3"/>
<dbReference type="InterPro" id="IPR007060">
    <property type="entry name" value="FtsL/DivIC"/>
</dbReference>
<evidence type="ECO:0000256" key="1">
    <source>
        <dbReference type="SAM" id="Coils"/>
    </source>
</evidence>
<feature type="region of interest" description="Disordered" evidence="2">
    <location>
        <begin position="1"/>
        <end position="98"/>
    </location>
</feature>
<organism evidence="4 5">
    <name type="scientific">Zhihengliuella flava</name>
    <dbReference type="NCBI Taxonomy" id="1285193"/>
    <lineage>
        <taxon>Bacteria</taxon>
        <taxon>Bacillati</taxon>
        <taxon>Actinomycetota</taxon>
        <taxon>Actinomycetes</taxon>
        <taxon>Micrococcales</taxon>
        <taxon>Micrococcaceae</taxon>
        <taxon>Zhihengliuella</taxon>
    </lineage>
</organism>